<evidence type="ECO:0000256" key="1">
    <source>
        <dbReference type="ARBA" id="ARBA00005805"/>
    </source>
</evidence>
<sequence>MSYLEEILKKLGWESGFQVPVANAENQKLEQELAELTLRKIKAKNALDGSSTKFENLKEHLKFVKQESEQTQKLITAYKQQYDSEEHQYQVCKADRNKIEKDIVEVNKRIAHLEERKVVQKANLQKVVVQVDKIKQETGWDIEALKAWEESLKKRDEDNELIKKCSKEDERRFNELDAKRQLLQKEFDNKSSQISKLACDLDSAEMIIERTGKAIKQQMHEREVLIRQWKEAVKMLKQRDDDIDAEHEKIVDAEAVLEKQKERLAEENSFLENEKRNNHELEMELDRINALNSRLRSELNDLEQSVFKAVSEIHTYKRNVASAAQTLEKERMKGRTLIKEIDEKEKLCIKYQEELDQLEEKLKEMKGSSLSSEERIKKIQKLIDTEERHCRMYITDTEKINGNLYRTDQLLKDQQNIGKTLETNINNAYCICNKLRKHIRDENKSLEQLKEVVYDMEFRIDEFEQKLCKLEGSNKHEEQSDEKEERIKELEKTYSDHSEVYHTLQGQVDRLQDEMRKLSNFIANDRDQLQILQNKVENHLLIYDIGRKQIAAAKKSTQEKQVEENIMRLRIDHIEKAMAEEEQKIFNLQKLRLTLDQVMKERQLEIDTKKSIVQAQRRNLDDDRGRLKGDISLRKVKIEQLKKKYHIELMSLGKDDDGQPLSITHFKIKHAQEKFMLQQNGDELDNKIKATEKEIVAIENTLKMVNLTNVAFRNNLSILKENDSELKEMKALESLLKTNTVKLKQIKKNESDIQKIVDEQKRKLDEFESERFNQKEKINELEQENIFIEQQERTKEQQLHRTEAHIKKLMKSLRGRDLSIYDIDLEIRQLKHVNADVQRRLYNMTTDYPDIAPKIILYSKEQNVDLTSQLSLSSNSFSSNSSCRSSDSNDSMSLHMTRVRVNTVNINFN</sequence>
<dbReference type="Proteomes" id="UP000625711">
    <property type="component" value="Unassembled WGS sequence"/>
</dbReference>
<evidence type="ECO:0000256" key="3">
    <source>
        <dbReference type="ARBA" id="ARBA00023054"/>
    </source>
</evidence>
<proteinExistence type="inferred from homology"/>
<dbReference type="Pfam" id="PF24161">
    <property type="entry name" value="CCDC39"/>
    <property type="match status" value="1"/>
</dbReference>
<reference evidence="6" key="1">
    <citation type="submission" date="2020-08" db="EMBL/GenBank/DDBJ databases">
        <title>Genome sequencing and assembly of the red palm weevil Rhynchophorus ferrugineus.</title>
        <authorList>
            <person name="Dias G.B."/>
            <person name="Bergman C.M."/>
            <person name="Manee M."/>
        </authorList>
    </citation>
    <scope>NUCLEOTIDE SEQUENCE</scope>
    <source>
        <strain evidence="6">AA-2017</strain>
        <tissue evidence="6">Whole larva</tissue>
    </source>
</reference>
<comment type="caution">
    <text evidence="6">The sequence shown here is derived from an EMBL/GenBank/DDBJ whole genome shotgun (WGS) entry which is preliminary data.</text>
</comment>
<keyword evidence="3 5" id="KW-0175">Coiled coil</keyword>
<dbReference type="EMBL" id="JAACXV010000341">
    <property type="protein sequence ID" value="KAF7279767.1"/>
    <property type="molecule type" value="Genomic_DNA"/>
</dbReference>
<comment type="function">
    <text evidence="4">Required for assembly of dynein regulatory complex (DRC) and inner dynein arm (IDA) complexes, which are responsible for ciliary beat regulation, thereby playing a central role in motility in cilia and flagella. Probably acts together with CCDC40 to form a molecular ruler that determines the 96 nanometer (nm) repeat length and arrangements of components in cilia and flagella. Not required for outer dynein arm complexes assembly.</text>
</comment>
<dbReference type="GO" id="GO:0060287">
    <property type="term" value="P:epithelial cilium movement involved in determination of left/right asymmetry"/>
    <property type="evidence" value="ECO:0007669"/>
    <property type="project" value="TreeGrafter"/>
</dbReference>
<gene>
    <name evidence="6" type="ORF">GWI33_006752</name>
</gene>
<dbReference type="PANTHER" id="PTHR18962:SF0">
    <property type="entry name" value="COILED-COIL DOMAIN-CONTAINING PROTEIN 39"/>
    <property type="match status" value="1"/>
</dbReference>
<dbReference type="OrthoDB" id="420518at2759"/>
<evidence type="ECO:0000313" key="7">
    <source>
        <dbReference type="Proteomes" id="UP000625711"/>
    </source>
</evidence>
<dbReference type="InterPro" id="IPR033290">
    <property type="entry name" value="CCDC39"/>
</dbReference>
<dbReference type="PANTHER" id="PTHR18962">
    <property type="entry name" value="COILED-COIL DOMAIN-CONTAINING PROTEIN 39"/>
    <property type="match status" value="1"/>
</dbReference>
<dbReference type="GO" id="GO:0005930">
    <property type="term" value="C:axoneme"/>
    <property type="evidence" value="ECO:0007669"/>
    <property type="project" value="InterPro"/>
</dbReference>
<evidence type="ECO:0000256" key="4">
    <source>
        <dbReference type="ARBA" id="ARBA00045182"/>
    </source>
</evidence>
<feature type="coiled-coil region" evidence="5">
    <location>
        <begin position="743"/>
        <end position="798"/>
    </location>
</feature>
<evidence type="ECO:0000256" key="5">
    <source>
        <dbReference type="SAM" id="Coils"/>
    </source>
</evidence>
<comment type="similarity">
    <text evidence="1">Belongs to the CCDC39 family.</text>
</comment>
<feature type="coiled-coil region" evidence="5">
    <location>
        <begin position="19"/>
        <end position="116"/>
    </location>
</feature>
<organism evidence="6 7">
    <name type="scientific">Rhynchophorus ferrugineus</name>
    <name type="common">Red palm weevil</name>
    <name type="synonym">Curculio ferrugineus</name>
    <dbReference type="NCBI Taxonomy" id="354439"/>
    <lineage>
        <taxon>Eukaryota</taxon>
        <taxon>Metazoa</taxon>
        <taxon>Ecdysozoa</taxon>
        <taxon>Arthropoda</taxon>
        <taxon>Hexapoda</taxon>
        <taxon>Insecta</taxon>
        <taxon>Pterygota</taxon>
        <taxon>Neoptera</taxon>
        <taxon>Endopterygota</taxon>
        <taxon>Coleoptera</taxon>
        <taxon>Polyphaga</taxon>
        <taxon>Cucujiformia</taxon>
        <taxon>Curculionidae</taxon>
        <taxon>Dryophthorinae</taxon>
        <taxon>Rhynchophorus</taxon>
    </lineage>
</organism>
<dbReference type="GO" id="GO:0036159">
    <property type="term" value="P:inner dynein arm assembly"/>
    <property type="evidence" value="ECO:0007669"/>
    <property type="project" value="InterPro"/>
</dbReference>
<dbReference type="GO" id="GO:0060285">
    <property type="term" value="P:cilium-dependent cell motility"/>
    <property type="evidence" value="ECO:0007669"/>
    <property type="project" value="TreeGrafter"/>
</dbReference>
<dbReference type="GO" id="GO:0005576">
    <property type="term" value="C:extracellular region"/>
    <property type="evidence" value="ECO:0007669"/>
    <property type="project" value="GOC"/>
</dbReference>
<name>A0A834IEF0_RHYFE</name>
<feature type="coiled-coil region" evidence="5">
    <location>
        <begin position="243"/>
        <end position="305"/>
    </location>
</feature>
<evidence type="ECO:0000256" key="2">
    <source>
        <dbReference type="ARBA" id="ARBA00016725"/>
    </source>
</evidence>
<keyword evidence="7" id="KW-1185">Reference proteome</keyword>
<accession>A0A834IEF0</accession>
<evidence type="ECO:0000313" key="6">
    <source>
        <dbReference type="EMBL" id="KAF7279767.1"/>
    </source>
</evidence>
<protein>
    <recommendedName>
        <fullName evidence="2">Coiled-coil domain-containing protein 39</fullName>
    </recommendedName>
</protein>
<feature type="coiled-coil region" evidence="5">
    <location>
        <begin position="432"/>
        <end position="528"/>
    </location>
</feature>
<feature type="coiled-coil region" evidence="5">
    <location>
        <begin position="341"/>
        <end position="375"/>
    </location>
</feature>
<dbReference type="AlphaFoldDB" id="A0A834IEF0"/>